<gene>
    <name evidence="8" type="ORF">OHU69_04805</name>
</gene>
<keyword evidence="5" id="KW-0326">Glycosidase</keyword>
<comment type="similarity">
    <text evidence="2">Belongs to the glycosyl hydrolase 20 family.</text>
</comment>
<evidence type="ECO:0000256" key="6">
    <source>
        <dbReference type="PIRSR" id="PIRSR625705-1"/>
    </source>
</evidence>
<dbReference type="EC" id="3.2.1.52" evidence="3"/>
<evidence type="ECO:0000256" key="4">
    <source>
        <dbReference type="ARBA" id="ARBA00022801"/>
    </source>
</evidence>
<sequence length="670" mass="73858">MMSRPARRPRLRLASLLVPVVAGVLLGGTLGAPAARAGEANPAPVTVPSLRSWQGGQGSWELTPRTRIVIAPSAVAELRTTARLLAGELDAQEGVRPLIVSGTPGAHDIGLRVGDVPGAAGREAYRFTLEDAARLTGASREGVIHGTRTLLQALRTSPRAHSIARGTATDWPLFGDRGQMLDVGRKYFPVDYLKQQIRQSAWYKLNTFHLHLSDWNGYRVESAKYPEIVAEQHYTTRELRDLEDYAEQYGVTIVPEIDLPGHSVAIGTAKPELSFSCESMARPHTSWEGSDLGHWTLDYTKPATRAFARDLVEEVADIFRKSPYIHVGTDEVPLEAAQKACPELVAYQKAKGYPYVGDALVEFINDLDRTVRDHGKTTQVWQWWDYQQPTSITPDKRIVVNEWLSSPEGRAAKGYRTIGTQDGPLYVSPGFGATPGSYGFFDIRTTYRDYAFTQRDGILGYRVARWSDHTQTFPVSWVDYFARRPLAVVAERTWATPAGSDVRPFLDRYDQVGDALPLPVAGDIGNNPGMLSQTGWTATATSQETTGEPGQASRAVDNDPYTHWHSDYSAALPQQLSIDLGREQHISGIRYMPRQDGGTNGRVKAYEVLVSDDGATWRKVATGAFPNDRTEYVVPVAPVAARHVALRALSEHGDQNRFAAVADLDVVRAR</sequence>
<dbReference type="InterPro" id="IPR000421">
    <property type="entry name" value="FA58C"/>
</dbReference>
<reference evidence="8" key="1">
    <citation type="submission" date="2022-10" db="EMBL/GenBank/DDBJ databases">
        <title>The complete genomes of actinobacterial strains from the NBC collection.</title>
        <authorList>
            <person name="Joergensen T.S."/>
            <person name="Alvarez Arevalo M."/>
            <person name="Sterndorff E.B."/>
            <person name="Faurdal D."/>
            <person name="Vuksanovic O."/>
            <person name="Mourched A.-S."/>
            <person name="Charusanti P."/>
            <person name="Shaw S."/>
            <person name="Blin K."/>
            <person name="Weber T."/>
        </authorList>
    </citation>
    <scope>NUCLEOTIDE SEQUENCE</scope>
    <source>
        <strain evidence="8">NBC_00119</strain>
    </source>
</reference>
<dbReference type="EMBL" id="CP108195">
    <property type="protein sequence ID" value="WTS10446.1"/>
    <property type="molecule type" value="Genomic_DNA"/>
</dbReference>
<dbReference type="Pfam" id="PF00728">
    <property type="entry name" value="Glyco_hydro_20"/>
    <property type="match status" value="1"/>
</dbReference>
<comment type="catalytic activity">
    <reaction evidence="1">
        <text>Hydrolysis of terminal non-reducing N-acetyl-D-hexosamine residues in N-acetyl-beta-D-hexosaminides.</text>
        <dbReference type="EC" id="3.2.1.52"/>
    </reaction>
</comment>
<evidence type="ECO:0000259" key="7">
    <source>
        <dbReference type="PROSITE" id="PS50022"/>
    </source>
</evidence>
<dbReference type="GO" id="GO:0016020">
    <property type="term" value="C:membrane"/>
    <property type="evidence" value="ECO:0007669"/>
    <property type="project" value="TreeGrafter"/>
</dbReference>
<dbReference type="SUPFAM" id="SSF49785">
    <property type="entry name" value="Galactose-binding domain-like"/>
    <property type="match status" value="1"/>
</dbReference>
<dbReference type="InterPro" id="IPR015882">
    <property type="entry name" value="HEX_bac_N"/>
</dbReference>
<proteinExistence type="inferred from homology"/>
<feature type="domain" description="F5/8 type C" evidence="7">
    <location>
        <begin position="519"/>
        <end position="669"/>
    </location>
</feature>
<protein>
    <recommendedName>
        <fullName evidence="3">beta-N-acetylhexosaminidase</fullName>
        <ecNumber evidence="3">3.2.1.52</ecNumber>
    </recommendedName>
</protein>
<evidence type="ECO:0000256" key="3">
    <source>
        <dbReference type="ARBA" id="ARBA00012663"/>
    </source>
</evidence>
<dbReference type="PRINTS" id="PR00738">
    <property type="entry name" value="GLHYDRLASE20"/>
</dbReference>
<dbReference type="SUPFAM" id="SSF51445">
    <property type="entry name" value="(Trans)glycosidases"/>
    <property type="match status" value="1"/>
</dbReference>
<evidence type="ECO:0000256" key="2">
    <source>
        <dbReference type="ARBA" id="ARBA00006285"/>
    </source>
</evidence>
<evidence type="ECO:0000313" key="8">
    <source>
        <dbReference type="EMBL" id="WTS10446.1"/>
    </source>
</evidence>
<dbReference type="Pfam" id="PF02838">
    <property type="entry name" value="Glyco_hydro_20b"/>
    <property type="match status" value="1"/>
</dbReference>
<dbReference type="PROSITE" id="PS50022">
    <property type="entry name" value="FA58C_3"/>
    <property type="match status" value="1"/>
</dbReference>
<keyword evidence="4" id="KW-0378">Hydrolase</keyword>
<dbReference type="InterPro" id="IPR017853">
    <property type="entry name" value="GH"/>
</dbReference>
<dbReference type="InterPro" id="IPR029018">
    <property type="entry name" value="Hex-like_dom2"/>
</dbReference>
<dbReference type="SUPFAM" id="SSF55545">
    <property type="entry name" value="beta-N-acetylhexosaminidase-like domain"/>
    <property type="match status" value="1"/>
</dbReference>
<evidence type="ECO:0000256" key="5">
    <source>
        <dbReference type="ARBA" id="ARBA00023295"/>
    </source>
</evidence>
<accession>A0AAU1U0G7</accession>
<organism evidence="8">
    <name type="scientific">Streptomyces sp. NBC_00119</name>
    <dbReference type="NCBI Taxonomy" id="2975659"/>
    <lineage>
        <taxon>Bacteria</taxon>
        <taxon>Bacillati</taxon>
        <taxon>Actinomycetota</taxon>
        <taxon>Actinomycetes</taxon>
        <taxon>Kitasatosporales</taxon>
        <taxon>Streptomycetaceae</taxon>
        <taxon>Streptomyces</taxon>
    </lineage>
</organism>
<dbReference type="PANTHER" id="PTHR22600">
    <property type="entry name" value="BETA-HEXOSAMINIDASE"/>
    <property type="match status" value="1"/>
</dbReference>
<feature type="active site" description="Proton donor" evidence="6">
    <location>
        <position position="331"/>
    </location>
</feature>
<dbReference type="AlphaFoldDB" id="A0AAU1U0G7"/>
<dbReference type="Gene3D" id="3.20.20.80">
    <property type="entry name" value="Glycosidases"/>
    <property type="match status" value="1"/>
</dbReference>
<dbReference type="GO" id="GO:0004563">
    <property type="term" value="F:beta-N-acetylhexosaminidase activity"/>
    <property type="evidence" value="ECO:0007669"/>
    <property type="project" value="UniProtKB-EC"/>
</dbReference>
<dbReference type="Gene3D" id="3.30.379.10">
    <property type="entry name" value="Chitobiase/beta-hexosaminidase domain 2-like"/>
    <property type="match status" value="1"/>
</dbReference>
<dbReference type="InterPro" id="IPR008979">
    <property type="entry name" value="Galactose-bd-like_sf"/>
</dbReference>
<name>A0AAU1U0G7_9ACTN</name>
<dbReference type="GO" id="GO:0030203">
    <property type="term" value="P:glycosaminoglycan metabolic process"/>
    <property type="evidence" value="ECO:0007669"/>
    <property type="project" value="TreeGrafter"/>
</dbReference>
<dbReference type="InterPro" id="IPR015883">
    <property type="entry name" value="Glyco_hydro_20_cat"/>
</dbReference>
<dbReference type="InterPro" id="IPR025705">
    <property type="entry name" value="Beta_hexosaminidase_sua/sub"/>
</dbReference>
<dbReference type="Gene3D" id="2.60.120.260">
    <property type="entry name" value="Galactose-binding domain-like"/>
    <property type="match status" value="1"/>
</dbReference>
<dbReference type="GO" id="GO:0005975">
    <property type="term" value="P:carbohydrate metabolic process"/>
    <property type="evidence" value="ECO:0007669"/>
    <property type="project" value="InterPro"/>
</dbReference>
<dbReference type="PANTHER" id="PTHR22600:SF57">
    <property type="entry name" value="BETA-N-ACETYLHEXOSAMINIDASE"/>
    <property type="match status" value="1"/>
</dbReference>
<evidence type="ECO:0000256" key="1">
    <source>
        <dbReference type="ARBA" id="ARBA00001231"/>
    </source>
</evidence>
<dbReference type="Pfam" id="PF00754">
    <property type="entry name" value="F5_F8_type_C"/>
    <property type="match status" value="1"/>
</dbReference>